<reference evidence="1" key="1">
    <citation type="submission" date="2021-01" db="EMBL/GenBank/DDBJ databases">
        <authorList>
            <consortium name="Genoscope - CEA"/>
            <person name="William W."/>
        </authorList>
    </citation>
    <scope>NUCLEOTIDE SEQUENCE</scope>
</reference>
<dbReference type="EMBL" id="CAJJDM010000008">
    <property type="protein sequence ID" value="CAD8047170.1"/>
    <property type="molecule type" value="Genomic_DNA"/>
</dbReference>
<protein>
    <submittedName>
        <fullName evidence="1">Uncharacterized protein</fullName>
    </submittedName>
</protein>
<comment type="caution">
    <text evidence="1">The sequence shown here is derived from an EMBL/GenBank/DDBJ whole genome shotgun (WGS) entry which is preliminary data.</text>
</comment>
<evidence type="ECO:0000313" key="2">
    <source>
        <dbReference type="Proteomes" id="UP000688137"/>
    </source>
</evidence>
<gene>
    <name evidence="1" type="ORF">PPRIM_AZ9-3.1.T0110294</name>
</gene>
<sequence>MEQPNYKSVAEYQAHLYQKNVAYQIEQFLCQKLGQEAELNLQCTFSRIPVTIPIRHQNVASIKCIFELELWLQFFESKLKNQNNFSCPGCKQYVYFQDFGIDFTLYHILTVKKKLEQGGQKLLSDKVIYTFNNGKTQYYAISKLDKQTKIKIPGSSPIIRLPILKNSLNIQDLNPRQQRIHEQINYTISQIQQYITQRLFQGKQQGQQINQMKQALRGKLDQLKQTFRQSLNLIELGVKSLETQFIFGFKKLQKDGKNVGSVLIVYYPHLGIWADYEIRTTPEKHFQFEYQLYVKEQGLEKENIIYIIGGRVQNLVPTNQFVRIRFPKDPFSQDQQVSIDYLPNLPNAGFNYLGGCYNNNVYIFCGQSRTPDSSGIIIDKIFNVGYVFKNGQWNQLNQKVEKRYDGSCTIINHQKYDKCLLLYGGAEQLPDGRMGYNIKEQQHIVQVFQFKQEKFLGNGFKLKFSDNSQDTYQKSMLSSPVFSVPFGVHSELLIAGEFLKKNWKEKREVYIFDWEDGTIKINLLQTQALEQQLLSHIKRNFNYSGAEFLQPIQDFEGAFLFGNYFTIHQEETYIDQKTTIQNFQLFEYKVANGQVTTRPYMQRDVSIQLAIEALQKLANQENKKL</sequence>
<proteinExistence type="predicted"/>
<keyword evidence="2" id="KW-1185">Reference proteome</keyword>
<name>A0A8S1K2T3_PARPR</name>
<dbReference type="OMA" id="VASIKCI"/>
<dbReference type="Proteomes" id="UP000688137">
    <property type="component" value="Unassembled WGS sequence"/>
</dbReference>
<accession>A0A8S1K2T3</accession>
<evidence type="ECO:0000313" key="1">
    <source>
        <dbReference type="EMBL" id="CAD8047170.1"/>
    </source>
</evidence>
<dbReference type="AlphaFoldDB" id="A0A8S1K2T3"/>
<organism evidence="1 2">
    <name type="scientific">Paramecium primaurelia</name>
    <dbReference type="NCBI Taxonomy" id="5886"/>
    <lineage>
        <taxon>Eukaryota</taxon>
        <taxon>Sar</taxon>
        <taxon>Alveolata</taxon>
        <taxon>Ciliophora</taxon>
        <taxon>Intramacronucleata</taxon>
        <taxon>Oligohymenophorea</taxon>
        <taxon>Peniculida</taxon>
        <taxon>Parameciidae</taxon>
        <taxon>Paramecium</taxon>
    </lineage>
</organism>